<dbReference type="InterPro" id="IPR027417">
    <property type="entry name" value="P-loop_NTPase"/>
</dbReference>
<protein>
    <recommendedName>
        <fullName evidence="3">Thymidylate kinase</fullName>
    </recommendedName>
</protein>
<comment type="caution">
    <text evidence="1">The sequence shown here is derived from an EMBL/GenBank/DDBJ whole genome shotgun (WGS) entry which is preliminary data.</text>
</comment>
<dbReference type="EMBL" id="VWXF01000006">
    <property type="protein sequence ID" value="NIF22899.1"/>
    <property type="molecule type" value="Genomic_DNA"/>
</dbReference>
<reference evidence="1 2" key="1">
    <citation type="journal article" date="2019" name="bioRxiv">
        <title>Bacteria contribute to plant secondary compound degradation in a generalist herbivore system.</title>
        <authorList>
            <person name="Francoeur C.B."/>
            <person name="Khadempour L."/>
            <person name="Moreira-Soto R.D."/>
            <person name="Gotting K."/>
            <person name="Book A.J."/>
            <person name="Pinto-Tomas A.A."/>
            <person name="Keefover-Ring K."/>
            <person name="Currie C.R."/>
        </authorList>
    </citation>
    <scope>NUCLEOTIDE SEQUENCE [LARGE SCALE GENOMIC DNA]</scope>
    <source>
        <strain evidence="1">Acro-835</strain>
    </source>
</reference>
<dbReference type="Proteomes" id="UP001515683">
    <property type="component" value="Unassembled WGS sequence"/>
</dbReference>
<name>A0ABX0RGX7_9GAMM</name>
<gene>
    <name evidence="1" type="ORF">F3J40_14975</name>
</gene>
<organism evidence="1 2">
    <name type="scientific">Candidatus Pantoea multigeneris</name>
    <dbReference type="NCBI Taxonomy" id="2608357"/>
    <lineage>
        <taxon>Bacteria</taxon>
        <taxon>Pseudomonadati</taxon>
        <taxon>Pseudomonadota</taxon>
        <taxon>Gammaproteobacteria</taxon>
        <taxon>Enterobacterales</taxon>
        <taxon>Erwiniaceae</taxon>
        <taxon>Pantoea</taxon>
    </lineage>
</organism>
<dbReference type="SUPFAM" id="SSF52540">
    <property type="entry name" value="P-loop containing nucleoside triphosphate hydrolases"/>
    <property type="match status" value="1"/>
</dbReference>
<sequence length="228" mass="25586">MNVIAITGCDGSGKSTLAVSLAEHFAAQHTTELLYLGQSSGHIGKWISNLPVIGGIFGRYLLKKSAGVHAKPTTPPGNATALVIFLLSYWRVFKFRRMLKKSRQGTLLITDRYPQAEVAGFRFDGPQLAKTVGGNRWVQLLRKREQKLYQWMSSFKPSLLIRIDIDEKTAYSRKPDHDIQALREKISVIPKLNFNHANILDLDGRDPAEHVLNASIQAIQPLLTTRQR</sequence>
<keyword evidence="2" id="KW-1185">Reference proteome</keyword>
<dbReference type="Gene3D" id="3.40.50.300">
    <property type="entry name" value="P-loop containing nucleotide triphosphate hydrolases"/>
    <property type="match status" value="1"/>
</dbReference>
<proteinExistence type="predicted"/>
<evidence type="ECO:0008006" key="3">
    <source>
        <dbReference type="Google" id="ProtNLM"/>
    </source>
</evidence>
<evidence type="ECO:0000313" key="2">
    <source>
        <dbReference type="Proteomes" id="UP001515683"/>
    </source>
</evidence>
<evidence type="ECO:0000313" key="1">
    <source>
        <dbReference type="EMBL" id="NIF22899.1"/>
    </source>
</evidence>
<accession>A0ABX0RGX7</accession>